<evidence type="ECO:0000313" key="1">
    <source>
        <dbReference type="EMBL" id="DAB37592.1"/>
    </source>
</evidence>
<proteinExistence type="predicted"/>
<protein>
    <submittedName>
        <fullName evidence="1">LPS biosynthesis protein PseA</fullName>
    </submittedName>
</protein>
<dbReference type="NCBIfam" id="TIGR03573">
    <property type="entry name" value="WbuX"/>
    <property type="match status" value="1"/>
</dbReference>
<evidence type="ECO:0000313" key="2">
    <source>
        <dbReference type="Proteomes" id="UP000228859"/>
    </source>
</evidence>
<gene>
    <name evidence="1" type="ORF">CFH83_10330</name>
</gene>
<dbReference type="InterPro" id="IPR020022">
    <property type="entry name" value="N-acetyl_sugar_amidoTrfase"/>
</dbReference>
<dbReference type="AlphaFoldDB" id="A0A2D3W8B9"/>
<organism evidence="1 2">
    <name type="scientific">Sulfuricurvum kujiense</name>
    <dbReference type="NCBI Taxonomy" id="148813"/>
    <lineage>
        <taxon>Bacteria</taxon>
        <taxon>Pseudomonadati</taxon>
        <taxon>Campylobacterota</taxon>
        <taxon>Epsilonproteobacteria</taxon>
        <taxon>Campylobacterales</taxon>
        <taxon>Sulfurimonadaceae</taxon>
        <taxon>Sulfuricurvum</taxon>
    </lineage>
</organism>
<dbReference type="RefSeq" id="WP_294897363.1">
    <property type="nucleotide sequence ID" value="NZ_DLUI01000149.1"/>
</dbReference>
<comment type="caution">
    <text evidence="1">The sequence shown here is derived from an EMBL/GenBank/DDBJ whole genome shotgun (WGS) entry which is preliminary data.</text>
</comment>
<dbReference type="SUPFAM" id="SSF52402">
    <property type="entry name" value="Adenine nucleotide alpha hydrolases-like"/>
    <property type="match status" value="1"/>
</dbReference>
<accession>A0A2D3W8B9</accession>
<dbReference type="EMBL" id="DLUI01000149">
    <property type="protein sequence ID" value="DAB37592.1"/>
    <property type="molecule type" value="Genomic_DNA"/>
</dbReference>
<sequence length="405" mass="47424">MSELFGRYGLPLEVKYCKKCTMSNQRPSSVAEFQNKPEALKRAISFGEDGICEACRYAEKKKKINWDEREKELIELCNKYRRNDGRYDVVVPGSGGKDSVQAAHMLKYKYNMNPILITWPPALYTDIGRRNFESWLNTGFANYTYNQNRKLHRFLTKSAFENLGHPFQPFILGQKNLAPRLSILLDIPLVIFGENEAEYGNAIEDNEKPTRDPKYYSAELSISDLVLGGVPAKDLIHDFGFKLSDLEAYFPVNPYDLQKTGTTVHYLGYYVKWHPQETYYYSIENSDFMPNDHRTEGSFSKYSSLDDKIDWLHYHTTTIKFGIGRATYDSAQEIRNGDITRDEGISLIKRFDGEFPEQYIKDCCDYMDITLDRYHEVIEKFRSPHLWEKNYGKWELKHPIWKEKH</sequence>
<dbReference type="Proteomes" id="UP000228859">
    <property type="component" value="Unassembled WGS sequence"/>
</dbReference>
<reference evidence="1 2" key="1">
    <citation type="journal article" date="2017" name="Front. Microbiol.">
        <title>Comparative Genomic Analysis of the Class Epsilonproteobacteria and Proposed Reclassification to Epsilonbacteraeota (phyl. nov.).</title>
        <authorList>
            <person name="Waite D.W."/>
            <person name="Vanwonterghem I."/>
            <person name="Rinke C."/>
            <person name="Parks D.H."/>
            <person name="Zhang Y."/>
            <person name="Takai K."/>
            <person name="Sievert S.M."/>
            <person name="Simon J."/>
            <person name="Campbell B.J."/>
            <person name="Hanson T.E."/>
            <person name="Woyke T."/>
            <person name="Klotz M.G."/>
            <person name="Hugenholtz P."/>
        </authorList>
    </citation>
    <scope>NUCLEOTIDE SEQUENCE [LARGE SCALE GENOMIC DNA]</scope>
    <source>
        <strain evidence="1">UBA12443</strain>
    </source>
</reference>
<name>A0A2D3W8B9_9BACT</name>